<gene>
    <name evidence="13" type="ORF">C1SCF055_LOCUS41143</name>
</gene>
<dbReference type="Pfam" id="PF00534">
    <property type="entry name" value="Glycos_transf_1"/>
    <property type="match status" value="1"/>
</dbReference>
<evidence type="ECO:0000256" key="10">
    <source>
        <dbReference type="RuleBase" id="RU367136"/>
    </source>
</evidence>
<dbReference type="InterPro" id="IPR028098">
    <property type="entry name" value="Glyco_trans_4-like_N"/>
</dbReference>
<dbReference type="EC" id="2.4.1.132" evidence="10"/>
<dbReference type="InterPro" id="IPR001296">
    <property type="entry name" value="Glyco_trans_1"/>
</dbReference>
<dbReference type="AlphaFoldDB" id="A0A9P1DVU6"/>
<dbReference type="GO" id="GO:0004378">
    <property type="term" value="F:GDP-Man:Man(1)GlcNAc(2)-PP-Dol alpha-1,3-mannosyltransferase activity"/>
    <property type="evidence" value="ECO:0007669"/>
    <property type="project" value="UniProtKB-UniRule"/>
</dbReference>
<dbReference type="Gene3D" id="3.40.50.2000">
    <property type="entry name" value="Glycogen Phosphorylase B"/>
    <property type="match status" value="2"/>
</dbReference>
<keyword evidence="5" id="KW-0256">Endoplasmic reticulum</keyword>
<evidence type="ECO:0000256" key="8">
    <source>
        <dbReference type="ARBA" id="ARBA00045103"/>
    </source>
</evidence>
<dbReference type="EMBL" id="CAMXCT030006582">
    <property type="protein sequence ID" value="CAL4803708.1"/>
    <property type="molecule type" value="Genomic_DNA"/>
</dbReference>
<feature type="transmembrane region" description="Helical" evidence="10">
    <location>
        <begin position="133"/>
        <end position="157"/>
    </location>
</feature>
<dbReference type="EMBL" id="CAMXCT020006582">
    <property type="protein sequence ID" value="CAL1169771.1"/>
    <property type="molecule type" value="Genomic_DNA"/>
</dbReference>
<dbReference type="OrthoDB" id="448893at2759"/>
<evidence type="ECO:0000256" key="6">
    <source>
        <dbReference type="ARBA" id="ARBA00022989"/>
    </source>
</evidence>
<evidence type="ECO:0000259" key="11">
    <source>
        <dbReference type="Pfam" id="PF00534"/>
    </source>
</evidence>
<evidence type="ECO:0000256" key="2">
    <source>
        <dbReference type="ARBA" id="ARBA00022676"/>
    </source>
</evidence>
<dbReference type="EMBL" id="CAMXCT010006582">
    <property type="protein sequence ID" value="CAI4016396.1"/>
    <property type="molecule type" value="Genomic_DNA"/>
</dbReference>
<dbReference type="PANTHER" id="PTHR45918:SF1">
    <property type="entry name" value="ALPHA-1,3_1,6-MANNOSYLTRANSFERASE ALG2"/>
    <property type="match status" value="1"/>
</dbReference>
<proteinExistence type="inferred from homology"/>
<comment type="function">
    <text evidence="10">Mannosylates Man(2)GlcNAc(2)-dolichol diphosphate and Man(1)GlcNAc(2)-dolichol diphosphate to form Man(3)GlcNAc(2)-dolichol diphosphate.</text>
</comment>
<dbReference type="EC" id="2.4.1.257" evidence="10"/>
<evidence type="ECO:0000256" key="5">
    <source>
        <dbReference type="ARBA" id="ARBA00022824"/>
    </source>
</evidence>
<feature type="transmembrane region" description="Helical" evidence="10">
    <location>
        <begin position="12"/>
        <end position="35"/>
    </location>
</feature>
<keyword evidence="2 10" id="KW-0328">Glycosyltransferase</keyword>
<dbReference type="PANTHER" id="PTHR45918">
    <property type="entry name" value="ALPHA-1,3/1,6-MANNOSYLTRANSFERASE ALG2"/>
    <property type="match status" value="1"/>
</dbReference>
<keyword evidence="7 10" id="KW-0472">Membrane</keyword>
<comment type="subcellular location">
    <subcellularLocation>
        <location evidence="10">Endoplasmic reticulum membrane</location>
        <topology evidence="10">Single-pass membrane protein</topology>
    </subcellularLocation>
</comment>
<dbReference type="GO" id="GO:0102704">
    <property type="term" value="F:GDP-Man:Man(2)GlcNAc(2)-PP-Dol alpha-1,6-mannosyltransferase activity"/>
    <property type="evidence" value="ECO:0007669"/>
    <property type="project" value="UniProtKB-UniRule"/>
</dbReference>
<keyword evidence="15" id="KW-1185">Reference proteome</keyword>
<evidence type="ECO:0000259" key="12">
    <source>
        <dbReference type="Pfam" id="PF13439"/>
    </source>
</evidence>
<evidence type="ECO:0000256" key="1">
    <source>
        <dbReference type="ARBA" id="ARBA00004922"/>
    </source>
</evidence>
<dbReference type="Proteomes" id="UP001152797">
    <property type="component" value="Unassembled WGS sequence"/>
</dbReference>
<name>A0A9P1DVU6_9DINO</name>
<comment type="pathway">
    <text evidence="1 10">Protein modification; protein glycosylation.</text>
</comment>
<keyword evidence="3 10" id="KW-0808">Transferase</keyword>
<dbReference type="InterPro" id="IPR027054">
    <property type="entry name" value="ALG2"/>
</dbReference>
<comment type="catalytic activity">
    <reaction evidence="8 10">
        <text>a beta-D-Man-(1-&gt;4)-beta-D-GlcNAc-(1-&gt;4)-alpha-D-GlcNAc-diphospho-di-trans,poly-cis-dolichol + GDP-alpha-D-mannose = an alpha-D-Man-(1-&gt;3)-beta-D-Man-(1-&gt;4)-beta-D-GlcNAc-(1-&gt;4)-alpha-D-GlcNAc-diphospho-di-trans,poly-cis-dolichol + GDP + H(+)</text>
        <dbReference type="Rhea" id="RHEA:29515"/>
        <dbReference type="Rhea" id="RHEA-COMP:19511"/>
        <dbReference type="Rhea" id="RHEA-COMP:19513"/>
        <dbReference type="ChEBI" id="CHEBI:15378"/>
        <dbReference type="ChEBI" id="CHEBI:57527"/>
        <dbReference type="ChEBI" id="CHEBI:58189"/>
        <dbReference type="ChEBI" id="CHEBI:58472"/>
        <dbReference type="ChEBI" id="CHEBI:132510"/>
        <dbReference type="EC" id="2.4.1.132"/>
    </reaction>
    <physiologicalReaction direction="left-to-right" evidence="8 10">
        <dbReference type="Rhea" id="RHEA:29516"/>
    </physiologicalReaction>
</comment>
<protein>
    <recommendedName>
        <fullName evidence="10">Alpha-1,3/1,6-mannosyltransferase ALG2</fullName>
        <ecNumber evidence="10">2.4.1.132</ecNumber>
        <ecNumber evidence="10">2.4.1.257</ecNumber>
    </recommendedName>
    <alternativeName>
        <fullName evidence="10">GDP-Man:Man(1)GlcNAc(2)-PP-Dol alpha-1,3-mannosyltransferase</fullName>
    </alternativeName>
</protein>
<comment type="similarity">
    <text evidence="10">Belongs to the glycosyltransferase group 1 family.</text>
</comment>
<feature type="domain" description="Glycosyl transferase family 1" evidence="11">
    <location>
        <begin position="256"/>
        <end position="423"/>
    </location>
</feature>
<reference evidence="13" key="1">
    <citation type="submission" date="2022-10" db="EMBL/GenBank/DDBJ databases">
        <authorList>
            <person name="Chen Y."/>
            <person name="Dougan E. K."/>
            <person name="Chan C."/>
            <person name="Rhodes N."/>
            <person name="Thang M."/>
        </authorList>
    </citation>
    <scope>NUCLEOTIDE SEQUENCE</scope>
</reference>
<comment type="catalytic activity">
    <reaction evidence="9 10">
        <text>an alpha-D-Man-(1-&gt;3)-beta-D-Man-(1-&gt;4)-beta-D-GlcNAc-(1-&gt;4)-alpha-D-GlcNAc-diphospho-di-trans,poly-cis-dolichol + GDP-alpha-D-mannose = an alpha-D-Man-(1-&gt;3)-[alpha-D-Man-(1-&gt;6)]-beta-D-Man-(1-&gt;4)-beta-D-GlcNAc-(1-&gt;4)-alpha-D-GlcNAc-diphospho-di-trans,poly-cis-dolichol + GDP + H(+)</text>
        <dbReference type="Rhea" id="RHEA:29519"/>
        <dbReference type="Rhea" id="RHEA-COMP:19513"/>
        <dbReference type="Rhea" id="RHEA-COMP:19515"/>
        <dbReference type="ChEBI" id="CHEBI:15378"/>
        <dbReference type="ChEBI" id="CHEBI:57527"/>
        <dbReference type="ChEBI" id="CHEBI:58189"/>
        <dbReference type="ChEBI" id="CHEBI:132510"/>
        <dbReference type="ChEBI" id="CHEBI:132511"/>
        <dbReference type="EC" id="2.4.1.257"/>
    </reaction>
    <physiologicalReaction direction="left-to-right" evidence="9 10">
        <dbReference type="Rhea" id="RHEA:29520"/>
    </physiologicalReaction>
</comment>
<evidence type="ECO:0000313" key="13">
    <source>
        <dbReference type="EMBL" id="CAI4016396.1"/>
    </source>
</evidence>
<keyword evidence="4 10" id="KW-0812">Transmembrane</keyword>
<evidence type="ECO:0000256" key="7">
    <source>
        <dbReference type="ARBA" id="ARBA00023136"/>
    </source>
</evidence>
<evidence type="ECO:0000256" key="4">
    <source>
        <dbReference type="ARBA" id="ARBA00022692"/>
    </source>
</evidence>
<organism evidence="13">
    <name type="scientific">Cladocopium goreaui</name>
    <dbReference type="NCBI Taxonomy" id="2562237"/>
    <lineage>
        <taxon>Eukaryota</taxon>
        <taxon>Sar</taxon>
        <taxon>Alveolata</taxon>
        <taxon>Dinophyceae</taxon>
        <taxon>Suessiales</taxon>
        <taxon>Symbiodiniaceae</taxon>
        <taxon>Cladocopium</taxon>
    </lineage>
</organism>
<evidence type="ECO:0000256" key="9">
    <source>
        <dbReference type="ARBA" id="ARBA00045104"/>
    </source>
</evidence>
<accession>A0A9P1DVU6</accession>
<keyword evidence="6 10" id="KW-1133">Transmembrane helix</keyword>
<evidence type="ECO:0000313" key="14">
    <source>
        <dbReference type="EMBL" id="CAL4803708.1"/>
    </source>
</evidence>
<dbReference type="GO" id="GO:0005789">
    <property type="term" value="C:endoplasmic reticulum membrane"/>
    <property type="evidence" value="ECO:0007669"/>
    <property type="project" value="UniProtKB-SubCell"/>
</dbReference>
<comment type="caution">
    <text evidence="13">The sequence shown here is derived from an EMBL/GenBank/DDBJ whole genome shotgun (WGS) entry which is preliminary data.</text>
</comment>
<dbReference type="SUPFAM" id="SSF53756">
    <property type="entry name" value="UDP-Glycosyltransferase/glycogen phosphorylase"/>
    <property type="match status" value="1"/>
</dbReference>
<dbReference type="CDD" id="cd03805">
    <property type="entry name" value="GT4_ALG2-like"/>
    <property type="match status" value="1"/>
</dbReference>
<dbReference type="Pfam" id="PF13439">
    <property type="entry name" value="Glyco_transf_4"/>
    <property type="match status" value="1"/>
</dbReference>
<evidence type="ECO:0000313" key="15">
    <source>
        <dbReference type="Proteomes" id="UP001152797"/>
    </source>
</evidence>
<feature type="domain" description="Glycosyltransferase subfamily 4-like N-terminal" evidence="12">
    <location>
        <begin position="58"/>
        <end position="221"/>
    </location>
</feature>
<reference evidence="14 15" key="2">
    <citation type="submission" date="2024-05" db="EMBL/GenBank/DDBJ databases">
        <authorList>
            <person name="Chen Y."/>
            <person name="Shah S."/>
            <person name="Dougan E. K."/>
            <person name="Thang M."/>
            <person name="Chan C."/>
        </authorList>
    </citation>
    <scope>NUCLEOTIDE SEQUENCE [LARGE SCALE GENOMIC DNA]</scope>
</reference>
<sequence>MSLKLGMAVAWTWIFLIVFLVTAPVLLLVLLGWLLPRRSARSAGQKIRIAFVHPDLGIGGAERLVVDAAVALQNHGHEVEMFTARHEKDHCFEETRNGTLKVHVFGDFLPRRICGRFYAACAYLRMCWVSLRILLLSFAGGFHVLIVDQVSICLPILRLARPHGIIFYCHYPDYLLTTKSSVLKRLYRFPLDLMEELTTGMADQIYVNSSFTAGVFAEAFPLLDCLGIIPSVLYPPLNLQDQDSNASKAGELSFLKPGEQLLLSINRFERKKNVGLAIRTLAELPSELFAKTKLVLAGGYDERLPENVEHAAELEALAKSLGVAEHVVQMRSVSATQKASLLRHAAALLYTPDREHFGIVPVEAMYARLPVVAVNTGGPLESIVENETGYLRPQDPKAWAECVAKLLRDTELRKRLGEAGRRRAREKFSLEAFGKILHGSVEQLDGDLSKKSKKSE</sequence>
<evidence type="ECO:0000256" key="3">
    <source>
        <dbReference type="ARBA" id="ARBA00022679"/>
    </source>
</evidence>